<evidence type="ECO:0000256" key="1">
    <source>
        <dbReference type="SAM" id="MobiDB-lite"/>
    </source>
</evidence>
<name>A0A250IGR9_9BACT</name>
<evidence type="ECO:0000313" key="2">
    <source>
        <dbReference type="EMBL" id="ATB30357.1"/>
    </source>
</evidence>
<feature type="region of interest" description="Disordered" evidence="1">
    <location>
        <begin position="82"/>
        <end position="111"/>
    </location>
</feature>
<protein>
    <submittedName>
        <fullName evidence="2">Lipoprotein</fullName>
    </submittedName>
</protein>
<dbReference type="KEGG" id="mbd:MEBOL_003818"/>
<dbReference type="Proteomes" id="UP000217289">
    <property type="component" value="Chromosome"/>
</dbReference>
<evidence type="ECO:0000313" key="3">
    <source>
        <dbReference type="Proteomes" id="UP000217289"/>
    </source>
</evidence>
<gene>
    <name evidence="2" type="ORF">MEBOL_003818</name>
</gene>
<reference evidence="2 3" key="1">
    <citation type="submission" date="2017-06" db="EMBL/GenBank/DDBJ databases">
        <authorList>
            <person name="Kim H.J."/>
            <person name="Triplett B.A."/>
        </authorList>
    </citation>
    <scope>NUCLEOTIDE SEQUENCE [LARGE SCALE GENOMIC DNA]</scope>
    <source>
        <strain evidence="2 3">DSM 14713</strain>
    </source>
</reference>
<accession>A0A250IGR9</accession>
<dbReference type="EMBL" id="CP022163">
    <property type="protein sequence ID" value="ATB30357.1"/>
    <property type="molecule type" value="Genomic_DNA"/>
</dbReference>
<keyword evidence="3" id="KW-1185">Reference proteome</keyword>
<dbReference type="AlphaFoldDB" id="A0A250IGR9"/>
<organism evidence="2 3">
    <name type="scientific">Melittangium boletus DSM 14713</name>
    <dbReference type="NCBI Taxonomy" id="1294270"/>
    <lineage>
        <taxon>Bacteria</taxon>
        <taxon>Pseudomonadati</taxon>
        <taxon>Myxococcota</taxon>
        <taxon>Myxococcia</taxon>
        <taxon>Myxococcales</taxon>
        <taxon>Cystobacterineae</taxon>
        <taxon>Archangiaceae</taxon>
        <taxon>Melittangium</taxon>
    </lineage>
</organism>
<dbReference type="OrthoDB" id="5524383at2"/>
<dbReference type="RefSeq" id="WP_095978819.1">
    <property type="nucleotide sequence ID" value="NZ_CP022163.1"/>
</dbReference>
<keyword evidence="2" id="KW-0449">Lipoprotein</keyword>
<proteinExistence type="predicted"/>
<sequence length="111" mass="12360">MSVMALAVLGGCVSPPEDAEARLAALEAEEARMDAAFDVVETRLLGNQARVHLWEEMERRHGEVSAIQCRVTDRHLRGIATHLARQQEKTREQSRRRHMASAGTVLTSATR</sequence>